<dbReference type="AlphaFoldDB" id="A0AAD9TKT6"/>
<evidence type="ECO:0000259" key="2">
    <source>
        <dbReference type="Pfam" id="PF13966"/>
    </source>
</evidence>
<dbReference type="GO" id="GO:0003676">
    <property type="term" value="F:nucleic acid binding"/>
    <property type="evidence" value="ECO:0007669"/>
    <property type="project" value="InterPro"/>
</dbReference>
<dbReference type="Proteomes" id="UP001280121">
    <property type="component" value="Unassembled WGS sequence"/>
</dbReference>
<comment type="caution">
    <text evidence="3">The sequence shown here is derived from an EMBL/GenBank/DDBJ whole genome shotgun (WGS) entry which is preliminary data.</text>
</comment>
<dbReference type="Pfam" id="PF13456">
    <property type="entry name" value="RVT_3"/>
    <property type="match status" value="1"/>
</dbReference>
<proteinExistence type="predicted"/>
<dbReference type="Pfam" id="PF13966">
    <property type="entry name" value="zf-RVT"/>
    <property type="match status" value="1"/>
</dbReference>
<name>A0AAD9TKT6_9ROSI</name>
<feature type="domain" description="Reverse transcriptase zinc-binding" evidence="2">
    <location>
        <begin position="30"/>
        <end position="96"/>
    </location>
</feature>
<evidence type="ECO:0000313" key="4">
    <source>
        <dbReference type="Proteomes" id="UP001280121"/>
    </source>
</evidence>
<feature type="domain" description="RNase H type-1" evidence="1">
    <location>
        <begin position="179"/>
        <end position="237"/>
    </location>
</feature>
<evidence type="ECO:0000259" key="1">
    <source>
        <dbReference type="Pfam" id="PF13456"/>
    </source>
</evidence>
<dbReference type="InterPro" id="IPR002156">
    <property type="entry name" value="RNaseH_domain"/>
</dbReference>
<organism evidence="3 4">
    <name type="scientific">Dipteronia dyeriana</name>
    <dbReference type="NCBI Taxonomy" id="168575"/>
    <lineage>
        <taxon>Eukaryota</taxon>
        <taxon>Viridiplantae</taxon>
        <taxon>Streptophyta</taxon>
        <taxon>Embryophyta</taxon>
        <taxon>Tracheophyta</taxon>
        <taxon>Spermatophyta</taxon>
        <taxon>Magnoliopsida</taxon>
        <taxon>eudicotyledons</taxon>
        <taxon>Gunneridae</taxon>
        <taxon>Pentapetalae</taxon>
        <taxon>rosids</taxon>
        <taxon>malvids</taxon>
        <taxon>Sapindales</taxon>
        <taxon>Sapindaceae</taxon>
        <taxon>Hippocastanoideae</taxon>
        <taxon>Acereae</taxon>
        <taxon>Dipteronia</taxon>
    </lineage>
</organism>
<dbReference type="GO" id="GO:0004523">
    <property type="term" value="F:RNA-DNA hybrid ribonuclease activity"/>
    <property type="evidence" value="ECO:0007669"/>
    <property type="project" value="InterPro"/>
</dbReference>
<evidence type="ECO:0008006" key="5">
    <source>
        <dbReference type="Google" id="ProtNLM"/>
    </source>
</evidence>
<evidence type="ECO:0000313" key="3">
    <source>
        <dbReference type="EMBL" id="KAK2637663.1"/>
    </source>
</evidence>
<dbReference type="EMBL" id="JANJYI010000008">
    <property type="protein sequence ID" value="KAK2637663.1"/>
    <property type="molecule type" value="Genomic_DNA"/>
</dbReference>
<dbReference type="InterPro" id="IPR026960">
    <property type="entry name" value="RVT-Znf"/>
</dbReference>
<gene>
    <name evidence="3" type="ORF">Ddye_025458</name>
</gene>
<protein>
    <recommendedName>
        <fullName evidence="5">Reverse transcriptase zinc-binding domain-containing protein</fullName>
    </recommendedName>
</protein>
<keyword evidence="4" id="KW-1185">Reference proteome</keyword>
<accession>A0AAD9TKT6</accession>
<reference evidence="3" key="1">
    <citation type="journal article" date="2023" name="Plant J.">
        <title>Genome sequences and population genomics provide insights into the demographic history, inbreeding, and mutation load of two 'living fossil' tree species of Dipteronia.</title>
        <authorList>
            <person name="Feng Y."/>
            <person name="Comes H.P."/>
            <person name="Chen J."/>
            <person name="Zhu S."/>
            <person name="Lu R."/>
            <person name="Zhang X."/>
            <person name="Li P."/>
            <person name="Qiu J."/>
            <person name="Olsen K.M."/>
            <person name="Qiu Y."/>
        </authorList>
    </citation>
    <scope>NUCLEOTIDE SEQUENCE</scope>
    <source>
        <strain evidence="3">KIB01</strain>
    </source>
</reference>
<sequence length="246" mass="27949">MGFFSIQSANHFGCSISDASSSSGSGSGSYESWWKYLWRLELPVKIILHIWRACRGCIPIMTNLAKRGLQVDHWCSLCGSRTETTIYALWRCPVLKVVRRSFVKIKDLAFSYDMSLWDFLVACKNHLMPEEMELLCVVLWRTLYWRNAFLHEYSSLVIASDVIQWGLGYGFLCSNVPGKFVSESVVILRGLHLATNSGLWPFIVEIDSQLVVSMINPGSAPFSEIDLIIDHILDFMNGPLQCRLLL</sequence>